<dbReference type="GO" id="GO:0009279">
    <property type="term" value="C:cell outer membrane"/>
    <property type="evidence" value="ECO:0007669"/>
    <property type="project" value="UniProtKB-SubCell"/>
</dbReference>
<evidence type="ECO:0000256" key="8">
    <source>
        <dbReference type="SAM" id="MobiDB-lite"/>
    </source>
</evidence>
<reference evidence="12 13" key="1">
    <citation type="submission" date="2018-06" db="EMBL/GenBank/DDBJ databases">
        <authorList>
            <consortium name="Pathogen Informatics"/>
            <person name="Doyle S."/>
        </authorList>
    </citation>
    <scope>NUCLEOTIDE SEQUENCE [LARGE SCALE GENOMIC DNA]</scope>
    <source>
        <strain evidence="12 13">NCTC12229</strain>
    </source>
</reference>
<dbReference type="EMBL" id="UGRS01000002">
    <property type="protein sequence ID" value="SUA44003.1"/>
    <property type="molecule type" value="Genomic_DNA"/>
</dbReference>
<evidence type="ECO:0000259" key="11">
    <source>
        <dbReference type="Pfam" id="PF24575"/>
    </source>
</evidence>
<feature type="domain" description="Surface lipoprotein assembly modifier C-terminal" evidence="10">
    <location>
        <begin position="200"/>
        <end position="491"/>
    </location>
</feature>
<feature type="compositionally biased region" description="Basic and acidic residues" evidence="8">
    <location>
        <begin position="226"/>
        <end position="236"/>
    </location>
</feature>
<dbReference type="Gene3D" id="1.25.40.10">
    <property type="entry name" value="Tetratricopeptide repeat domain"/>
    <property type="match status" value="1"/>
</dbReference>
<evidence type="ECO:0000256" key="3">
    <source>
        <dbReference type="ARBA" id="ARBA00022692"/>
    </source>
</evidence>
<comment type="subcellular location">
    <subcellularLocation>
        <location evidence="1">Cell outer membrane</location>
        <topology evidence="1">Multi-pass membrane protein</topology>
    </subcellularLocation>
</comment>
<feature type="region of interest" description="Disordered" evidence="8">
    <location>
        <begin position="26"/>
        <end position="72"/>
    </location>
</feature>
<dbReference type="SUPFAM" id="SSF48452">
    <property type="entry name" value="TPR-like"/>
    <property type="match status" value="1"/>
</dbReference>
<keyword evidence="4 9" id="KW-0732">Signal</keyword>
<evidence type="ECO:0000256" key="1">
    <source>
        <dbReference type="ARBA" id="ARBA00004571"/>
    </source>
</evidence>
<feature type="chain" id="PRO_5016680953" evidence="9">
    <location>
        <begin position="20"/>
        <end position="491"/>
    </location>
</feature>
<evidence type="ECO:0000313" key="12">
    <source>
        <dbReference type="EMBL" id="SUA44003.1"/>
    </source>
</evidence>
<name>A0A378WUI5_9NEIS</name>
<keyword evidence="3" id="KW-0812">Transmembrane</keyword>
<evidence type="ECO:0000256" key="4">
    <source>
        <dbReference type="ARBA" id="ARBA00022729"/>
    </source>
</evidence>
<dbReference type="Proteomes" id="UP000254055">
    <property type="component" value="Unassembled WGS sequence"/>
</dbReference>
<feature type="signal peptide" evidence="9">
    <location>
        <begin position="1"/>
        <end position="19"/>
    </location>
</feature>
<feature type="domain" description="Surface lipoprotein assembly modifier N-terminal TPR repeats region" evidence="11">
    <location>
        <begin position="69"/>
        <end position="171"/>
    </location>
</feature>
<organism evidence="12 13">
    <name type="scientific">Neisseria zoodegmatis</name>
    <dbReference type="NCBI Taxonomy" id="326523"/>
    <lineage>
        <taxon>Bacteria</taxon>
        <taxon>Pseudomonadati</taxon>
        <taxon>Pseudomonadota</taxon>
        <taxon>Betaproteobacteria</taxon>
        <taxon>Neisseriales</taxon>
        <taxon>Neisseriaceae</taxon>
        <taxon>Neisseria</taxon>
    </lineage>
</organism>
<dbReference type="Pfam" id="PF24575">
    <property type="entry name" value="TPR_Slam"/>
    <property type="match status" value="1"/>
</dbReference>
<gene>
    <name evidence="12" type="ORF">NCTC12229_01486</name>
</gene>
<dbReference type="Pfam" id="PF04575">
    <property type="entry name" value="SlipAM"/>
    <property type="match status" value="1"/>
</dbReference>
<dbReference type="RefSeq" id="WP_147278348.1">
    <property type="nucleotide sequence ID" value="NZ_UGRS01000002.1"/>
</dbReference>
<keyword evidence="2" id="KW-1134">Transmembrane beta strand</keyword>
<feature type="compositionally biased region" description="Basic and acidic residues" evidence="8">
    <location>
        <begin position="63"/>
        <end position="72"/>
    </location>
</feature>
<keyword evidence="6" id="KW-0998">Cell outer membrane</keyword>
<evidence type="ECO:0000259" key="10">
    <source>
        <dbReference type="Pfam" id="PF04575"/>
    </source>
</evidence>
<evidence type="ECO:0000256" key="7">
    <source>
        <dbReference type="ARBA" id="ARBA00023609"/>
    </source>
</evidence>
<dbReference type="InterPro" id="IPR007655">
    <property type="entry name" value="Slam_C"/>
</dbReference>
<keyword evidence="5" id="KW-0472">Membrane</keyword>
<feature type="region of interest" description="Disordered" evidence="8">
    <location>
        <begin position="216"/>
        <end position="237"/>
    </location>
</feature>
<evidence type="ECO:0000256" key="5">
    <source>
        <dbReference type="ARBA" id="ARBA00023136"/>
    </source>
</evidence>
<evidence type="ECO:0000256" key="6">
    <source>
        <dbReference type="ARBA" id="ARBA00023237"/>
    </source>
</evidence>
<protein>
    <submittedName>
        <fullName evidence="12">Outer membrane protein OmpU</fullName>
    </submittedName>
</protein>
<dbReference type="AlphaFoldDB" id="A0A378WUI5"/>
<accession>A0A378WUI5</accession>
<evidence type="ECO:0000313" key="13">
    <source>
        <dbReference type="Proteomes" id="UP000254055"/>
    </source>
</evidence>
<dbReference type="OrthoDB" id="6655393at2"/>
<proteinExistence type="inferred from homology"/>
<evidence type="ECO:0000256" key="9">
    <source>
        <dbReference type="SAM" id="SignalP"/>
    </source>
</evidence>
<sequence length="491" mass="56536">MYKYLFIILSASAAAVAMADDQTLQAKDIPPPAPSFEDSNLNLPQPDAKKPEVAASVQTGKTEQSESVHLDENDLRQNPELTSKLIEQAIHSQNWPLLADLLPLYRTLPQHDAILYDYANGALLRAQKKHPQAIAAYRRIIAAQPDLSYVRLDLAGMLYENKQYQAAKDQFERVKADDISPQARAMADTYLARIQKQQGWEINAGVQYERNDNVNNASSSEYIDTPDGKRFHRTQDSRPQTANGLRYNFSANRDWSLSGNHYLTTEASVDGVWYWDKRDYSEQSLRLGAGYKNQQIRQWFSAVPFVGYNRLGGDAYSRNFGASTQYGRWLNDNWQIIGSFSHIQKRYARDYQARRYNGKMNNVSLTAAWIPKADLMLYGGLDYSREHAKDPQESSKRQGVRAGVLKEWQNGVSTRVNLRYGQRHFDAPNQFFSIKRRDKEYQANVAVWHRSLHVYGITPKLNFQYQKIDSSIPLFYSRQNKQWFITLEKTF</sequence>
<dbReference type="InterPro" id="IPR011990">
    <property type="entry name" value="TPR-like_helical_dom_sf"/>
</dbReference>
<dbReference type="InterPro" id="IPR057556">
    <property type="entry name" value="TPR_Slam"/>
</dbReference>
<evidence type="ECO:0000256" key="2">
    <source>
        <dbReference type="ARBA" id="ARBA00022452"/>
    </source>
</evidence>
<comment type="similarity">
    <text evidence="7">Belongs to the Slam family.</text>
</comment>